<comment type="caution">
    <text evidence="11">The sequence shown here is derived from an EMBL/GenBank/DDBJ whole genome shotgun (WGS) entry which is preliminary data.</text>
</comment>
<evidence type="ECO:0000256" key="1">
    <source>
        <dbReference type="ARBA" id="ARBA00005059"/>
    </source>
</evidence>
<name>A0A644V7I5_9ZZZZ</name>
<accession>A0A644V7I5</accession>
<dbReference type="InterPro" id="IPR015896">
    <property type="entry name" value="4pyrrol_synth_GluRdtase_dimer"/>
</dbReference>
<dbReference type="PANTHER" id="PTHR43013:SF1">
    <property type="entry name" value="GLUTAMYL-TRNA REDUCTASE"/>
    <property type="match status" value="1"/>
</dbReference>
<evidence type="ECO:0000256" key="7">
    <source>
        <dbReference type="ARBA" id="ARBA00047464"/>
    </source>
</evidence>
<dbReference type="InterPro" id="IPR036453">
    <property type="entry name" value="GluRdtase_dimer_dom_sf"/>
</dbReference>
<keyword evidence="6" id="KW-0627">Porphyrin biosynthesis</keyword>
<dbReference type="CDD" id="cd05213">
    <property type="entry name" value="NAD_bind_Glutamyl_tRNA_reduct"/>
    <property type="match status" value="1"/>
</dbReference>
<comment type="pathway">
    <text evidence="1">Porphyrin-containing compound metabolism; protoporphyrin-IX biosynthesis; 5-aminolevulinate from L-glutamyl-tRNA(Glu): step 1/2.</text>
</comment>
<dbReference type="Pfam" id="PF05201">
    <property type="entry name" value="GlutR_N"/>
    <property type="match status" value="1"/>
</dbReference>
<dbReference type="InterPro" id="IPR006151">
    <property type="entry name" value="Shikm_DH/Glu-tRNA_Rdtase"/>
</dbReference>
<dbReference type="Gene3D" id="3.30.460.30">
    <property type="entry name" value="Glutamyl-tRNA reductase, N-terminal domain"/>
    <property type="match status" value="1"/>
</dbReference>
<dbReference type="HAMAP" id="MF_00087">
    <property type="entry name" value="Glu_tRNA_reductase"/>
    <property type="match status" value="1"/>
</dbReference>
<evidence type="ECO:0000313" key="11">
    <source>
        <dbReference type="EMBL" id="MPL87167.1"/>
    </source>
</evidence>
<dbReference type="InterPro" id="IPR015895">
    <property type="entry name" value="4pyrrol_synth_GluRdtase_N"/>
</dbReference>
<evidence type="ECO:0000256" key="6">
    <source>
        <dbReference type="ARBA" id="ARBA00023244"/>
    </source>
</evidence>
<dbReference type="EMBL" id="VSSQ01000234">
    <property type="protein sequence ID" value="MPL87167.1"/>
    <property type="molecule type" value="Genomic_DNA"/>
</dbReference>
<keyword evidence="5 11" id="KW-0560">Oxidoreductase</keyword>
<dbReference type="PIRSF" id="PIRSF000445">
    <property type="entry name" value="4pyrrol_synth_GluRdtase"/>
    <property type="match status" value="1"/>
</dbReference>
<dbReference type="GO" id="GO:0008883">
    <property type="term" value="F:glutamyl-tRNA reductase activity"/>
    <property type="evidence" value="ECO:0007669"/>
    <property type="project" value="UniProtKB-EC"/>
</dbReference>
<dbReference type="GO" id="GO:0019353">
    <property type="term" value="P:protoporphyrinogen IX biosynthetic process from glutamate"/>
    <property type="evidence" value="ECO:0007669"/>
    <property type="project" value="TreeGrafter"/>
</dbReference>
<evidence type="ECO:0000259" key="9">
    <source>
        <dbReference type="Pfam" id="PF01488"/>
    </source>
</evidence>
<evidence type="ECO:0000256" key="5">
    <source>
        <dbReference type="ARBA" id="ARBA00023002"/>
    </source>
</evidence>
<evidence type="ECO:0000259" key="10">
    <source>
        <dbReference type="Pfam" id="PF05201"/>
    </source>
</evidence>
<dbReference type="UniPathway" id="UPA00251">
    <property type="reaction ID" value="UER00316"/>
</dbReference>
<gene>
    <name evidence="11" type="primary">hemA_8</name>
    <name evidence="11" type="ORF">SDC9_33161</name>
</gene>
<evidence type="ECO:0000259" key="8">
    <source>
        <dbReference type="Pfam" id="PF00745"/>
    </source>
</evidence>
<dbReference type="AlphaFoldDB" id="A0A644V7I5"/>
<dbReference type="SUPFAM" id="SSF69075">
    <property type="entry name" value="Glutamyl tRNA-reductase dimerization domain"/>
    <property type="match status" value="1"/>
</dbReference>
<protein>
    <recommendedName>
        <fullName evidence="3">glutamyl-tRNA reductase</fullName>
        <ecNumber evidence="3">1.2.1.70</ecNumber>
    </recommendedName>
</protein>
<dbReference type="Gene3D" id="3.40.50.720">
    <property type="entry name" value="NAD(P)-binding Rossmann-like Domain"/>
    <property type="match status" value="1"/>
</dbReference>
<dbReference type="FunFam" id="3.40.50.720:FF:000031">
    <property type="entry name" value="Glutamyl-tRNA reductase"/>
    <property type="match status" value="1"/>
</dbReference>
<dbReference type="PANTHER" id="PTHR43013">
    <property type="entry name" value="GLUTAMYL-TRNA REDUCTASE"/>
    <property type="match status" value="1"/>
</dbReference>
<keyword evidence="4" id="KW-0521">NADP</keyword>
<proteinExistence type="inferred from homology"/>
<dbReference type="NCBIfam" id="TIGR01035">
    <property type="entry name" value="hemA"/>
    <property type="match status" value="1"/>
</dbReference>
<dbReference type="InterPro" id="IPR036343">
    <property type="entry name" value="GluRdtase_N_sf"/>
</dbReference>
<dbReference type="SUPFAM" id="SSF51735">
    <property type="entry name" value="NAD(P)-binding Rossmann-fold domains"/>
    <property type="match status" value="1"/>
</dbReference>
<dbReference type="InterPro" id="IPR000343">
    <property type="entry name" value="4pyrrol_synth_GluRdtase"/>
</dbReference>
<evidence type="ECO:0000256" key="3">
    <source>
        <dbReference type="ARBA" id="ARBA00012970"/>
    </source>
</evidence>
<comment type="catalytic activity">
    <reaction evidence="7">
        <text>(S)-4-amino-5-oxopentanoate + tRNA(Glu) + NADP(+) = L-glutamyl-tRNA(Glu) + NADPH + H(+)</text>
        <dbReference type="Rhea" id="RHEA:12344"/>
        <dbReference type="Rhea" id="RHEA-COMP:9663"/>
        <dbReference type="Rhea" id="RHEA-COMP:9680"/>
        <dbReference type="ChEBI" id="CHEBI:15378"/>
        <dbReference type="ChEBI" id="CHEBI:57501"/>
        <dbReference type="ChEBI" id="CHEBI:57783"/>
        <dbReference type="ChEBI" id="CHEBI:58349"/>
        <dbReference type="ChEBI" id="CHEBI:78442"/>
        <dbReference type="ChEBI" id="CHEBI:78520"/>
        <dbReference type="EC" id="1.2.1.70"/>
    </reaction>
</comment>
<evidence type="ECO:0000256" key="2">
    <source>
        <dbReference type="ARBA" id="ARBA00005916"/>
    </source>
</evidence>
<dbReference type="EC" id="1.2.1.70" evidence="3"/>
<evidence type="ECO:0000256" key="4">
    <source>
        <dbReference type="ARBA" id="ARBA00022857"/>
    </source>
</evidence>
<sequence>MTRTLLTEIAVATADHSKYREDVLGLFRFRDETAFFEKASKIFSGVILLETCNRVEILVHGSADQLRDFLHGENRFGFEILEGEAALMHLLELAAGTKSMIIGEDQILGQMRRSLLLAESHNTNDVITDVCLNTAIREGVSIRQKTCINKGAVSIGSAAVLLAEELMGELDGKNILVVGGGEMGTLVARALCEKNLRAIYVTNRSFDRAVLLAKEISGRAMRLDQLYPCIALSDVVISCTGAPHLIIHADELAETMNERFWPLDPEPRHLLLIDIAQPRDIDDACREIPGVSLKTLDDLKSISEKNLAARKTECEHADVLARAALPGFIKAFNRAASGDLTKSLYTWAEEIRLREKNKALSRLRDADPYLESVIDDLTSALTKKLLEDAAKSIRASAECTDTQTAETLLKAIISGEVSCIRRSE</sequence>
<organism evidence="11">
    <name type="scientific">bioreactor metagenome</name>
    <dbReference type="NCBI Taxonomy" id="1076179"/>
    <lineage>
        <taxon>unclassified sequences</taxon>
        <taxon>metagenomes</taxon>
        <taxon>ecological metagenomes</taxon>
    </lineage>
</organism>
<dbReference type="Pfam" id="PF00745">
    <property type="entry name" value="GlutR_dimer"/>
    <property type="match status" value="1"/>
</dbReference>
<reference evidence="11" key="1">
    <citation type="submission" date="2019-08" db="EMBL/GenBank/DDBJ databases">
        <authorList>
            <person name="Kucharzyk K."/>
            <person name="Murdoch R.W."/>
            <person name="Higgins S."/>
            <person name="Loffler F."/>
        </authorList>
    </citation>
    <scope>NUCLEOTIDE SEQUENCE</scope>
</reference>
<comment type="similarity">
    <text evidence="2">Belongs to the glutamyl-tRNA reductase family.</text>
</comment>
<dbReference type="InterPro" id="IPR036291">
    <property type="entry name" value="NAD(P)-bd_dom_sf"/>
</dbReference>
<dbReference type="GO" id="GO:0050661">
    <property type="term" value="F:NADP binding"/>
    <property type="evidence" value="ECO:0007669"/>
    <property type="project" value="InterPro"/>
</dbReference>
<dbReference type="Pfam" id="PF01488">
    <property type="entry name" value="Shikimate_DH"/>
    <property type="match status" value="1"/>
</dbReference>
<feature type="domain" description="Glutamyl-tRNA reductase N-terminal" evidence="10">
    <location>
        <begin position="36"/>
        <end position="146"/>
    </location>
</feature>
<dbReference type="SUPFAM" id="SSF69742">
    <property type="entry name" value="Glutamyl tRNA-reductase catalytic, N-terminal domain"/>
    <property type="match status" value="1"/>
</dbReference>
<feature type="domain" description="Quinate/shikimate 5-dehydrogenase/glutamyl-tRNA reductase" evidence="9">
    <location>
        <begin position="162"/>
        <end position="302"/>
    </location>
</feature>
<feature type="domain" description="Tetrapyrrole biosynthesis glutamyl-tRNA reductase dimerisation" evidence="8">
    <location>
        <begin position="325"/>
        <end position="408"/>
    </location>
</feature>